<dbReference type="AlphaFoldDB" id="A0A4R6DRQ6"/>
<proteinExistence type="predicted"/>
<dbReference type="OrthoDB" id="6604118at2"/>
<dbReference type="RefSeq" id="WP_133462592.1">
    <property type="nucleotide sequence ID" value="NZ_SNVX01000034.1"/>
</dbReference>
<keyword evidence="3" id="KW-1185">Reference proteome</keyword>
<name>A0A4R6DRQ6_SCAGO</name>
<evidence type="ECO:0000313" key="2">
    <source>
        <dbReference type="EMBL" id="TDN47169.1"/>
    </source>
</evidence>
<dbReference type="EMBL" id="SNVX01000034">
    <property type="protein sequence ID" value="TDN47169.1"/>
    <property type="molecule type" value="Genomic_DNA"/>
</dbReference>
<comment type="caution">
    <text evidence="2">The sequence shown here is derived from an EMBL/GenBank/DDBJ whole genome shotgun (WGS) entry which is preliminary data.</text>
</comment>
<accession>A0A4R6DRQ6</accession>
<feature type="compositionally biased region" description="Basic and acidic residues" evidence="1">
    <location>
        <begin position="10"/>
        <end position="21"/>
    </location>
</feature>
<evidence type="ECO:0000256" key="1">
    <source>
        <dbReference type="SAM" id="MobiDB-lite"/>
    </source>
</evidence>
<feature type="region of interest" description="Disordered" evidence="1">
    <location>
        <begin position="1"/>
        <end position="21"/>
    </location>
</feature>
<reference evidence="2 3" key="1">
    <citation type="submission" date="2019-03" db="EMBL/GenBank/DDBJ databases">
        <title>Genomic analyses of the natural microbiome of Caenorhabditis elegans.</title>
        <authorList>
            <person name="Samuel B."/>
        </authorList>
    </citation>
    <scope>NUCLEOTIDE SEQUENCE [LARGE SCALE GENOMIC DNA]</scope>
    <source>
        <strain evidence="2 3">BIGb0156</strain>
    </source>
</reference>
<evidence type="ECO:0000313" key="3">
    <source>
        <dbReference type="Proteomes" id="UP000295530"/>
    </source>
</evidence>
<gene>
    <name evidence="2" type="ORF">EC847_13411</name>
</gene>
<sequence length="156" mass="17524">MSAKAQFLKKLQDQQPRPREFDSKCEADIAELRQRMGELQESMAAWLTDTGIRIEPQDVAFSDLLVGRKTFNVPAVGLYFNDREIKFTPVFLYGQGVTGCVEVSLCVQGRATPQYRLFMRCSESVDWTCSPVGIPGARRSAFSEDAFFEMIAGLLP</sequence>
<dbReference type="Proteomes" id="UP000295530">
    <property type="component" value="Unassembled WGS sequence"/>
</dbReference>
<protein>
    <submittedName>
        <fullName evidence="2">Uncharacterized protein</fullName>
    </submittedName>
</protein>
<organism evidence="2 3">
    <name type="scientific">Scandinavium goeteborgense</name>
    <dbReference type="NCBI Taxonomy" id="1851514"/>
    <lineage>
        <taxon>Bacteria</taxon>
        <taxon>Pseudomonadati</taxon>
        <taxon>Pseudomonadota</taxon>
        <taxon>Gammaproteobacteria</taxon>
        <taxon>Enterobacterales</taxon>
        <taxon>Enterobacteriaceae</taxon>
        <taxon>Scandinavium</taxon>
    </lineage>
</organism>